<feature type="compositionally biased region" description="Polar residues" evidence="1">
    <location>
        <begin position="13"/>
        <end position="22"/>
    </location>
</feature>
<dbReference type="InterPro" id="IPR011333">
    <property type="entry name" value="SKP1/BTB/POZ_sf"/>
</dbReference>
<proteinExistence type="predicted"/>
<comment type="caution">
    <text evidence="3">The sequence shown here is derived from an EMBL/GenBank/DDBJ whole genome shotgun (WGS) entry which is preliminary data.</text>
</comment>
<gene>
    <name evidence="3" type="ORF">EIP91_000489</name>
</gene>
<evidence type="ECO:0000256" key="1">
    <source>
        <dbReference type="SAM" id="MobiDB-lite"/>
    </source>
</evidence>
<feature type="domain" description="BTB" evidence="2">
    <location>
        <begin position="39"/>
        <end position="68"/>
    </location>
</feature>
<dbReference type="InterPro" id="IPR000210">
    <property type="entry name" value="BTB/POZ_dom"/>
</dbReference>
<name>A0A4R0RQF5_9APHY</name>
<evidence type="ECO:0000313" key="3">
    <source>
        <dbReference type="EMBL" id="TCD70991.1"/>
    </source>
</evidence>
<dbReference type="Proteomes" id="UP000292702">
    <property type="component" value="Unassembled WGS sequence"/>
</dbReference>
<dbReference type="AlphaFoldDB" id="A0A4R0RQF5"/>
<sequence length="345" mass="39107">MAPPRGKKRKTENSVSLTSQAEETNEIEVEHGSLWFQDGSVVLVAENIGFKVYKGILSQHSEFFQDMFALPQPADGEICEDCPVVRTHDTAKDLLGFLSALHDSMSRYLNHSEILSFDEVSILLRLGAKYQVERMTAEAVRRLKTCFPDKLEDFVNARTDRSLFEAYDKSKFYQTAAISLPFSHCRDVITLAREHDLDSLLPSAFYAYAQMNTEGVVKADTRRIASRMSDADRGRCVDGKFKLKMALRRNLLACLQQVGLDDCLSPQLCLRSKTDRLEYLCHWDVGPWPLMDRSILNIDLAIDFCSVCTTHCNSTYDEKRGETWTNLRKYFDLPPLPAQEPPGGG</sequence>
<accession>A0A4R0RQF5</accession>
<feature type="region of interest" description="Disordered" evidence="1">
    <location>
        <begin position="1"/>
        <end position="23"/>
    </location>
</feature>
<organism evidence="3 4">
    <name type="scientific">Steccherinum ochraceum</name>
    <dbReference type="NCBI Taxonomy" id="92696"/>
    <lineage>
        <taxon>Eukaryota</taxon>
        <taxon>Fungi</taxon>
        <taxon>Dikarya</taxon>
        <taxon>Basidiomycota</taxon>
        <taxon>Agaricomycotina</taxon>
        <taxon>Agaricomycetes</taxon>
        <taxon>Polyporales</taxon>
        <taxon>Steccherinaceae</taxon>
        <taxon>Steccherinum</taxon>
    </lineage>
</organism>
<dbReference type="Gene3D" id="3.30.710.10">
    <property type="entry name" value="Potassium Channel Kv1.1, Chain A"/>
    <property type="match status" value="1"/>
</dbReference>
<evidence type="ECO:0000313" key="4">
    <source>
        <dbReference type="Proteomes" id="UP000292702"/>
    </source>
</evidence>
<keyword evidence="4" id="KW-1185">Reference proteome</keyword>
<dbReference type="EMBL" id="RWJN01000011">
    <property type="protein sequence ID" value="TCD70991.1"/>
    <property type="molecule type" value="Genomic_DNA"/>
</dbReference>
<dbReference type="STRING" id="92696.A0A4R0RQF5"/>
<evidence type="ECO:0000259" key="2">
    <source>
        <dbReference type="PROSITE" id="PS50097"/>
    </source>
</evidence>
<feature type="compositionally biased region" description="Basic residues" evidence="1">
    <location>
        <begin position="1"/>
        <end position="10"/>
    </location>
</feature>
<dbReference type="PROSITE" id="PS50097">
    <property type="entry name" value="BTB"/>
    <property type="match status" value="1"/>
</dbReference>
<protein>
    <recommendedName>
        <fullName evidence="2">BTB domain-containing protein</fullName>
    </recommendedName>
</protein>
<dbReference type="OrthoDB" id="3027208at2759"/>
<reference evidence="3 4" key="1">
    <citation type="submission" date="2018-11" db="EMBL/GenBank/DDBJ databases">
        <title>Genome assembly of Steccherinum ochraceum LE-BIN_3174, the white-rot fungus of the Steccherinaceae family (The Residual Polyporoid clade, Polyporales, Basidiomycota).</title>
        <authorList>
            <person name="Fedorova T.V."/>
            <person name="Glazunova O.A."/>
            <person name="Landesman E.O."/>
            <person name="Moiseenko K.V."/>
            <person name="Psurtseva N.V."/>
            <person name="Savinova O.S."/>
            <person name="Shakhova N.V."/>
            <person name="Tyazhelova T.V."/>
            <person name="Vasina D.V."/>
        </authorList>
    </citation>
    <scope>NUCLEOTIDE SEQUENCE [LARGE SCALE GENOMIC DNA]</scope>
    <source>
        <strain evidence="3 4">LE-BIN_3174</strain>
    </source>
</reference>